<comment type="similarity">
    <text evidence="2">Belongs to the phospholipase D family.</text>
</comment>
<evidence type="ECO:0000256" key="1">
    <source>
        <dbReference type="ARBA" id="ARBA00000798"/>
    </source>
</evidence>
<dbReference type="RefSeq" id="WP_169197763.1">
    <property type="nucleotide sequence ID" value="NZ_WTVH02000010.1"/>
</dbReference>
<evidence type="ECO:0000256" key="5">
    <source>
        <dbReference type="ARBA" id="ARBA00022963"/>
    </source>
</evidence>
<comment type="caution">
    <text evidence="9">The sequence shown here is derived from an EMBL/GenBank/DDBJ whole genome shotgun (WGS) entry which is preliminary data.</text>
</comment>
<dbReference type="EC" id="3.1.4.4" evidence="3"/>
<keyword evidence="4" id="KW-0378">Hydrolase</keyword>
<keyword evidence="10" id="KW-1185">Reference proteome</keyword>
<evidence type="ECO:0000256" key="3">
    <source>
        <dbReference type="ARBA" id="ARBA00012027"/>
    </source>
</evidence>
<keyword evidence="7" id="KW-0732">Signal</keyword>
<dbReference type="Gene3D" id="3.30.870.10">
    <property type="entry name" value="Endonuclease Chain A"/>
    <property type="match status" value="1"/>
</dbReference>
<dbReference type="EMBL" id="WTVH01000004">
    <property type="protein sequence ID" value="NMF92454.1"/>
    <property type="molecule type" value="Genomic_DNA"/>
</dbReference>
<evidence type="ECO:0000256" key="6">
    <source>
        <dbReference type="ARBA" id="ARBA00023098"/>
    </source>
</evidence>
<dbReference type="InterPro" id="IPR051406">
    <property type="entry name" value="PLD_domain"/>
</dbReference>
<evidence type="ECO:0000256" key="7">
    <source>
        <dbReference type="SAM" id="SignalP"/>
    </source>
</evidence>
<reference evidence="9" key="1">
    <citation type="submission" date="2019-12" db="EMBL/GenBank/DDBJ databases">
        <title>Comparative genomics gives insights into the taxonomy of the Azoarcus-Aromatoleum group and reveals separate origins of nif in the plant-associated Azoarcus and non-plant-associated Aromatoleum sub-groups.</title>
        <authorList>
            <person name="Lafos M."/>
            <person name="Maluk M."/>
            <person name="Batista M."/>
            <person name="Junghare M."/>
            <person name="Carmona M."/>
            <person name="Faoro H."/>
            <person name="Cruz L.M."/>
            <person name="Battistoni F."/>
            <person name="De Souza E."/>
            <person name="Pedrosa F."/>
            <person name="Chen W.-M."/>
            <person name="Poole P.S."/>
            <person name="Dixon R.A."/>
            <person name="James E.K."/>
        </authorList>
    </citation>
    <scope>NUCLEOTIDE SEQUENCE</scope>
    <source>
        <strain evidence="9">U120</strain>
    </source>
</reference>
<feature type="signal peptide" evidence="7">
    <location>
        <begin position="1"/>
        <end position="23"/>
    </location>
</feature>
<evidence type="ECO:0000256" key="4">
    <source>
        <dbReference type="ARBA" id="ARBA00022801"/>
    </source>
</evidence>
<dbReference type="CDD" id="cd09170">
    <property type="entry name" value="PLDc_Nuc"/>
    <property type="match status" value="1"/>
</dbReference>
<accession>A0ABX1N1F1</accession>
<protein>
    <recommendedName>
        <fullName evidence="3">phospholipase D</fullName>
        <ecNumber evidence="3">3.1.4.4</ecNumber>
    </recommendedName>
</protein>
<sequence>MRDPLCRVLLVLVALAAPALAFASGGRTLPARGSIEVVFSPEDGGEEALLRVIGAARETLHMQAYVFTSRPIADALVKAHRRGVHVQVLADAQMNRRGKGNALPSLLEAGVPVALETRYAAAHNKVLIADGGGPSCVVATGSYNFTWSANKRNAENLLVLRDNCPLAAAYLDNWRRHREDATPVTRLPWKP</sequence>
<dbReference type="PANTHER" id="PTHR43856">
    <property type="entry name" value="CARDIOLIPIN HYDROLASE"/>
    <property type="match status" value="1"/>
</dbReference>
<evidence type="ECO:0000313" key="9">
    <source>
        <dbReference type="EMBL" id="NMF92454.1"/>
    </source>
</evidence>
<dbReference type="InterPro" id="IPR025202">
    <property type="entry name" value="PLD-like_dom"/>
</dbReference>
<keyword evidence="6" id="KW-0443">Lipid metabolism</keyword>
<organism evidence="9 10">
    <name type="scientific">Aromatoleum buckelii</name>
    <dbReference type="NCBI Taxonomy" id="200254"/>
    <lineage>
        <taxon>Bacteria</taxon>
        <taxon>Pseudomonadati</taxon>
        <taxon>Pseudomonadota</taxon>
        <taxon>Betaproteobacteria</taxon>
        <taxon>Rhodocyclales</taxon>
        <taxon>Rhodocyclaceae</taxon>
        <taxon>Aromatoleum</taxon>
    </lineage>
</organism>
<comment type="catalytic activity">
    <reaction evidence="1">
        <text>a 1,2-diacyl-sn-glycero-3-phosphocholine + H2O = a 1,2-diacyl-sn-glycero-3-phosphate + choline + H(+)</text>
        <dbReference type="Rhea" id="RHEA:14445"/>
        <dbReference type="ChEBI" id="CHEBI:15354"/>
        <dbReference type="ChEBI" id="CHEBI:15377"/>
        <dbReference type="ChEBI" id="CHEBI:15378"/>
        <dbReference type="ChEBI" id="CHEBI:57643"/>
        <dbReference type="ChEBI" id="CHEBI:58608"/>
        <dbReference type="EC" id="3.1.4.4"/>
    </reaction>
</comment>
<evidence type="ECO:0000313" key="10">
    <source>
        <dbReference type="Proteomes" id="UP000601990"/>
    </source>
</evidence>
<gene>
    <name evidence="9" type="ORF">GO608_03820</name>
</gene>
<dbReference type="PANTHER" id="PTHR43856:SF1">
    <property type="entry name" value="MITOCHONDRIAL CARDIOLIPIN HYDROLASE"/>
    <property type="match status" value="1"/>
</dbReference>
<evidence type="ECO:0000259" key="8">
    <source>
        <dbReference type="Pfam" id="PF13091"/>
    </source>
</evidence>
<dbReference type="Proteomes" id="UP000601990">
    <property type="component" value="Unassembled WGS sequence"/>
</dbReference>
<dbReference type="SUPFAM" id="SSF56024">
    <property type="entry name" value="Phospholipase D/nuclease"/>
    <property type="match status" value="1"/>
</dbReference>
<feature type="chain" id="PRO_5045539434" description="phospholipase D" evidence="7">
    <location>
        <begin position="24"/>
        <end position="191"/>
    </location>
</feature>
<name>A0ABX1N1F1_9RHOO</name>
<dbReference type="Pfam" id="PF13091">
    <property type="entry name" value="PLDc_2"/>
    <property type="match status" value="1"/>
</dbReference>
<proteinExistence type="inferred from homology"/>
<keyword evidence="5" id="KW-0442">Lipid degradation</keyword>
<evidence type="ECO:0000256" key="2">
    <source>
        <dbReference type="ARBA" id="ARBA00008664"/>
    </source>
</evidence>
<feature type="domain" description="Phospholipase D-like" evidence="8">
    <location>
        <begin position="49"/>
        <end position="170"/>
    </location>
</feature>